<name>A0A667Z7D9_9TELE</name>
<dbReference type="InterPro" id="IPR004244">
    <property type="entry name" value="Transposase_22"/>
</dbReference>
<reference evidence="3" key="2">
    <citation type="submission" date="2025-08" db="UniProtKB">
        <authorList>
            <consortium name="Ensembl"/>
        </authorList>
    </citation>
    <scope>IDENTIFICATION</scope>
</reference>
<dbReference type="GeneTree" id="ENSGT00940000171226"/>
<evidence type="ECO:0000256" key="2">
    <source>
        <dbReference type="SAM" id="MobiDB-lite"/>
    </source>
</evidence>
<accession>A0A667Z7D9</accession>
<feature type="compositionally biased region" description="Polar residues" evidence="2">
    <location>
        <begin position="46"/>
        <end position="65"/>
    </location>
</feature>
<organism evidence="3 4">
    <name type="scientific">Myripristis murdjan</name>
    <name type="common">pinecone soldierfish</name>
    <dbReference type="NCBI Taxonomy" id="586833"/>
    <lineage>
        <taxon>Eukaryota</taxon>
        <taxon>Metazoa</taxon>
        <taxon>Chordata</taxon>
        <taxon>Craniata</taxon>
        <taxon>Vertebrata</taxon>
        <taxon>Euteleostomi</taxon>
        <taxon>Actinopterygii</taxon>
        <taxon>Neopterygii</taxon>
        <taxon>Teleostei</taxon>
        <taxon>Neoteleostei</taxon>
        <taxon>Acanthomorphata</taxon>
        <taxon>Holocentriformes</taxon>
        <taxon>Holocentridae</taxon>
        <taxon>Myripristis</taxon>
    </lineage>
</organism>
<sequence length="315" mass="35792">MIGRLDFFFQDECALLKRTSAVYFPALHTSQPGSRDVLKSSTSFLRRTTGDSNQPSPTRSENSDMSAEGIKEEVLSSLRGEISKIIRDELKSALDVKDGLSTWSDEVTSLQATVSSLKNQMTALKDRCEDMEGRMRRNNIRIAGIEEHPNSSSPKAVAKCIREILQLDRDVKVERSHRVLTTRNLGDREKPRVIIAKLHHDEDAVEILWKARDRAPLSYNGHRIAIFPDYTASVAKARAAFMDVRRALRGRKGICYGLLYPARLRITHQDEDKEFVDPQKAMDYQDMVCTTHLPPPSVPPLLLFVMENQNINKNW</sequence>
<proteinExistence type="predicted"/>
<dbReference type="PANTHER" id="PTHR11505">
    <property type="entry name" value="L1 TRANSPOSABLE ELEMENT-RELATED"/>
    <property type="match status" value="1"/>
</dbReference>
<reference evidence="3" key="1">
    <citation type="submission" date="2019-06" db="EMBL/GenBank/DDBJ databases">
        <authorList>
            <consortium name="Wellcome Sanger Institute Data Sharing"/>
        </authorList>
    </citation>
    <scope>NUCLEOTIDE SEQUENCE [LARGE SCALE GENOMIC DNA]</scope>
</reference>
<protein>
    <recommendedName>
        <fullName evidence="5">L1 transposable element RRM domain-containing protein</fullName>
    </recommendedName>
</protein>
<evidence type="ECO:0008006" key="5">
    <source>
        <dbReference type="Google" id="ProtNLM"/>
    </source>
</evidence>
<dbReference type="AlphaFoldDB" id="A0A667Z7D9"/>
<dbReference type="Gene3D" id="3.30.250.20">
    <property type="entry name" value="L1 transposable element, C-terminal domain"/>
    <property type="match status" value="1"/>
</dbReference>
<feature type="region of interest" description="Disordered" evidence="2">
    <location>
        <begin position="46"/>
        <end position="68"/>
    </location>
</feature>
<feature type="coiled-coil region" evidence="1">
    <location>
        <begin position="107"/>
        <end position="134"/>
    </location>
</feature>
<evidence type="ECO:0000256" key="1">
    <source>
        <dbReference type="SAM" id="Coils"/>
    </source>
</evidence>
<reference evidence="3" key="3">
    <citation type="submission" date="2025-09" db="UniProtKB">
        <authorList>
            <consortium name="Ensembl"/>
        </authorList>
    </citation>
    <scope>IDENTIFICATION</scope>
</reference>
<evidence type="ECO:0000313" key="3">
    <source>
        <dbReference type="Ensembl" id="ENSMMDP00005031859.1"/>
    </source>
</evidence>
<dbReference type="Ensembl" id="ENSMMDT00005032578.1">
    <property type="protein sequence ID" value="ENSMMDP00005031859.1"/>
    <property type="gene ID" value="ENSMMDG00005015021.1"/>
</dbReference>
<evidence type="ECO:0000313" key="4">
    <source>
        <dbReference type="Proteomes" id="UP000472263"/>
    </source>
</evidence>
<dbReference type="InterPro" id="IPR042566">
    <property type="entry name" value="L1_C"/>
</dbReference>
<dbReference type="Proteomes" id="UP000472263">
    <property type="component" value="Chromosome 24"/>
</dbReference>
<keyword evidence="4" id="KW-1185">Reference proteome</keyword>
<keyword evidence="1" id="KW-0175">Coiled coil</keyword>